<reference evidence="2" key="3">
    <citation type="submission" date="2020-12" db="UniProtKB">
        <authorList>
            <consortium name="EnsemblPlants"/>
        </authorList>
    </citation>
    <scope>IDENTIFICATION</scope>
</reference>
<dbReference type="Gramene" id="Pp3c7_24009V3.4">
    <property type="protein sequence ID" value="PAC:32923488.CDS.1"/>
    <property type="gene ID" value="Pp3c7_24009"/>
</dbReference>
<accession>A0A2K1KCW4</accession>
<dbReference type="EnsemblPlants" id="Pp3c7_24009V3.1">
    <property type="protein sequence ID" value="PAC:32923485.CDS.1"/>
    <property type="gene ID" value="Pp3c7_24009"/>
</dbReference>
<organism evidence="1">
    <name type="scientific">Physcomitrium patens</name>
    <name type="common">Spreading-leaved earth moss</name>
    <name type="synonym">Physcomitrella patens</name>
    <dbReference type="NCBI Taxonomy" id="3218"/>
    <lineage>
        <taxon>Eukaryota</taxon>
        <taxon>Viridiplantae</taxon>
        <taxon>Streptophyta</taxon>
        <taxon>Embryophyta</taxon>
        <taxon>Bryophyta</taxon>
        <taxon>Bryophytina</taxon>
        <taxon>Bryopsida</taxon>
        <taxon>Funariidae</taxon>
        <taxon>Funariales</taxon>
        <taxon>Funariaceae</taxon>
        <taxon>Physcomitrium</taxon>
    </lineage>
</organism>
<dbReference type="Gramene" id="Pp3c7_24009V3.3">
    <property type="protein sequence ID" value="PAC:32923487.CDS.1"/>
    <property type="gene ID" value="Pp3c7_24009"/>
</dbReference>
<dbReference type="Gramene" id="Pp3c7_24009V3.5">
    <property type="protein sequence ID" value="PAC:32923489.CDS.1"/>
    <property type="gene ID" value="Pp3c7_24009"/>
</dbReference>
<sequence>MVSSLLASDLLALDHGFPRDFSLHLLISQGDSIIKGFLTRIYESSRRCTVDIMAASFWLMHAGLLVAQRSSDMVMAWSEPQKSRG</sequence>
<dbReference type="Proteomes" id="UP000006727">
    <property type="component" value="Chromosome 7"/>
</dbReference>
<dbReference type="Gramene" id="Pp3c7_24009V3.1">
    <property type="protein sequence ID" value="PAC:32923485.CDS.1"/>
    <property type="gene ID" value="Pp3c7_24009"/>
</dbReference>
<proteinExistence type="predicted"/>
<protein>
    <submittedName>
        <fullName evidence="1 2">Uncharacterized protein</fullName>
    </submittedName>
</protein>
<evidence type="ECO:0000313" key="2">
    <source>
        <dbReference type="EnsemblPlants" id="PAC:32923485.CDS.1"/>
    </source>
</evidence>
<dbReference type="EnsemblPlants" id="Pp3c7_24009V3.3">
    <property type="protein sequence ID" value="PAC:32923487.CDS.1"/>
    <property type="gene ID" value="Pp3c7_24009"/>
</dbReference>
<dbReference type="EMBL" id="ABEU02000007">
    <property type="protein sequence ID" value="PNR51601.1"/>
    <property type="molecule type" value="Genomic_DNA"/>
</dbReference>
<reference evidence="1 3" key="1">
    <citation type="journal article" date="2008" name="Science">
        <title>The Physcomitrella genome reveals evolutionary insights into the conquest of land by plants.</title>
        <authorList>
            <person name="Rensing S."/>
            <person name="Lang D."/>
            <person name="Zimmer A."/>
            <person name="Terry A."/>
            <person name="Salamov A."/>
            <person name="Shapiro H."/>
            <person name="Nishiyama T."/>
            <person name="Perroud P.-F."/>
            <person name="Lindquist E."/>
            <person name="Kamisugi Y."/>
            <person name="Tanahashi T."/>
            <person name="Sakakibara K."/>
            <person name="Fujita T."/>
            <person name="Oishi K."/>
            <person name="Shin-I T."/>
            <person name="Kuroki Y."/>
            <person name="Toyoda A."/>
            <person name="Suzuki Y."/>
            <person name="Hashimoto A."/>
            <person name="Yamaguchi K."/>
            <person name="Sugano A."/>
            <person name="Kohara Y."/>
            <person name="Fujiyama A."/>
            <person name="Anterola A."/>
            <person name="Aoki S."/>
            <person name="Ashton N."/>
            <person name="Barbazuk W.B."/>
            <person name="Barker E."/>
            <person name="Bennetzen J."/>
            <person name="Bezanilla M."/>
            <person name="Blankenship R."/>
            <person name="Cho S.H."/>
            <person name="Dutcher S."/>
            <person name="Estelle M."/>
            <person name="Fawcett J.A."/>
            <person name="Gundlach H."/>
            <person name="Hanada K."/>
            <person name="Heyl A."/>
            <person name="Hicks K.A."/>
            <person name="Hugh J."/>
            <person name="Lohr M."/>
            <person name="Mayer K."/>
            <person name="Melkozernov A."/>
            <person name="Murata T."/>
            <person name="Nelson D."/>
            <person name="Pils B."/>
            <person name="Prigge M."/>
            <person name="Reiss B."/>
            <person name="Renner T."/>
            <person name="Rombauts S."/>
            <person name="Rushton P."/>
            <person name="Sanderfoot A."/>
            <person name="Schween G."/>
            <person name="Shiu S.-H."/>
            <person name="Stueber K."/>
            <person name="Theodoulou F.L."/>
            <person name="Tu H."/>
            <person name="Van de Peer Y."/>
            <person name="Verrier P.J."/>
            <person name="Waters E."/>
            <person name="Wood A."/>
            <person name="Yang L."/>
            <person name="Cove D."/>
            <person name="Cuming A."/>
            <person name="Hasebe M."/>
            <person name="Lucas S."/>
            <person name="Mishler D.B."/>
            <person name="Reski R."/>
            <person name="Grigoriev I."/>
            <person name="Quatrano R.S."/>
            <person name="Boore J.L."/>
        </authorList>
    </citation>
    <scope>NUCLEOTIDE SEQUENCE [LARGE SCALE GENOMIC DNA]</scope>
    <source>
        <strain evidence="2 3">cv. Gransden 2004</strain>
    </source>
</reference>
<dbReference type="EnsemblPlants" id="Pp3c7_24009V3.2">
    <property type="protein sequence ID" value="PAC:32923486.CDS.1"/>
    <property type="gene ID" value="Pp3c7_24009"/>
</dbReference>
<dbReference type="AlphaFoldDB" id="A0A2K1KCW4"/>
<reference evidence="1 3" key="2">
    <citation type="journal article" date="2018" name="Plant J.">
        <title>The Physcomitrella patens chromosome-scale assembly reveals moss genome structure and evolution.</title>
        <authorList>
            <person name="Lang D."/>
            <person name="Ullrich K.K."/>
            <person name="Murat F."/>
            <person name="Fuchs J."/>
            <person name="Jenkins J."/>
            <person name="Haas F.B."/>
            <person name="Piednoel M."/>
            <person name="Gundlach H."/>
            <person name="Van Bel M."/>
            <person name="Meyberg R."/>
            <person name="Vives C."/>
            <person name="Morata J."/>
            <person name="Symeonidi A."/>
            <person name="Hiss M."/>
            <person name="Muchero W."/>
            <person name="Kamisugi Y."/>
            <person name="Saleh O."/>
            <person name="Blanc G."/>
            <person name="Decker E.L."/>
            <person name="van Gessel N."/>
            <person name="Grimwood J."/>
            <person name="Hayes R.D."/>
            <person name="Graham S.W."/>
            <person name="Gunter L.E."/>
            <person name="McDaniel S.F."/>
            <person name="Hoernstein S.N.W."/>
            <person name="Larsson A."/>
            <person name="Li F.W."/>
            <person name="Perroud P.F."/>
            <person name="Phillips J."/>
            <person name="Ranjan P."/>
            <person name="Rokshar D.S."/>
            <person name="Rothfels C.J."/>
            <person name="Schneider L."/>
            <person name="Shu S."/>
            <person name="Stevenson D.W."/>
            <person name="Thummler F."/>
            <person name="Tillich M."/>
            <person name="Villarreal Aguilar J.C."/>
            <person name="Widiez T."/>
            <person name="Wong G.K."/>
            <person name="Wymore A."/>
            <person name="Zhang Y."/>
            <person name="Zimmer A.D."/>
            <person name="Quatrano R.S."/>
            <person name="Mayer K.F.X."/>
            <person name="Goodstein D."/>
            <person name="Casacuberta J.M."/>
            <person name="Vandepoele K."/>
            <person name="Reski R."/>
            <person name="Cuming A.C."/>
            <person name="Tuskan G.A."/>
            <person name="Maumus F."/>
            <person name="Salse J."/>
            <person name="Schmutz J."/>
            <person name="Rensing S.A."/>
        </authorList>
    </citation>
    <scope>NUCLEOTIDE SEQUENCE [LARGE SCALE GENOMIC DNA]</scope>
    <source>
        <strain evidence="2 3">cv. Gransden 2004</strain>
    </source>
</reference>
<keyword evidence="3" id="KW-1185">Reference proteome</keyword>
<dbReference type="InParanoid" id="A0A2K1KCW4"/>
<dbReference type="EnsemblPlants" id="Pp3c7_24009V3.5">
    <property type="protein sequence ID" value="PAC:32923489.CDS.1"/>
    <property type="gene ID" value="Pp3c7_24009"/>
</dbReference>
<evidence type="ECO:0000313" key="3">
    <source>
        <dbReference type="Proteomes" id="UP000006727"/>
    </source>
</evidence>
<dbReference type="EnsemblPlants" id="Pp3c7_24009V3.4">
    <property type="protein sequence ID" value="PAC:32923488.CDS.1"/>
    <property type="gene ID" value="Pp3c7_24009"/>
</dbReference>
<evidence type="ECO:0000313" key="1">
    <source>
        <dbReference type="EMBL" id="PNR51601.1"/>
    </source>
</evidence>
<dbReference type="Gramene" id="Pp3c7_24009V3.2">
    <property type="protein sequence ID" value="PAC:32923486.CDS.1"/>
    <property type="gene ID" value="Pp3c7_24009"/>
</dbReference>
<name>A0A2K1KCW4_PHYPA</name>
<gene>
    <name evidence="1" type="ORF">PHYPA_010788</name>
</gene>